<evidence type="ECO:0000256" key="1">
    <source>
        <dbReference type="SAM" id="MobiDB-lite"/>
    </source>
</evidence>
<accession>A0A4S8MD22</accession>
<organism evidence="2 3">
    <name type="scientific">Dendrothele bispora (strain CBS 962.96)</name>
    <dbReference type="NCBI Taxonomy" id="1314807"/>
    <lineage>
        <taxon>Eukaryota</taxon>
        <taxon>Fungi</taxon>
        <taxon>Dikarya</taxon>
        <taxon>Basidiomycota</taxon>
        <taxon>Agaricomycotina</taxon>
        <taxon>Agaricomycetes</taxon>
        <taxon>Agaricomycetidae</taxon>
        <taxon>Agaricales</taxon>
        <taxon>Agaricales incertae sedis</taxon>
        <taxon>Dendrothele</taxon>
    </lineage>
</organism>
<dbReference type="Proteomes" id="UP000297245">
    <property type="component" value="Unassembled WGS sequence"/>
</dbReference>
<dbReference type="InterPro" id="IPR012337">
    <property type="entry name" value="RNaseH-like_sf"/>
</dbReference>
<dbReference type="GO" id="GO:0003676">
    <property type="term" value="F:nucleic acid binding"/>
    <property type="evidence" value="ECO:0007669"/>
    <property type="project" value="InterPro"/>
</dbReference>
<dbReference type="EMBL" id="ML179104">
    <property type="protein sequence ID" value="THV00445.1"/>
    <property type="molecule type" value="Genomic_DNA"/>
</dbReference>
<evidence type="ECO:0000313" key="2">
    <source>
        <dbReference type="EMBL" id="THV00445.1"/>
    </source>
</evidence>
<proteinExistence type="predicted"/>
<dbReference type="SUPFAM" id="SSF53098">
    <property type="entry name" value="Ribonuclease H-like"/>
    <property type="match status" value="1"/>
</dbReference>
<dbReference type="OrthoDB" id="3065320at2759"/>
<dbReference type="AlphaFoldDB" id="A0A4S8MD22"/>
<protein>
    <recommendedName>
        <fullName evidence="4">Integrase catalytic domain-containing protein</fullName>
    </recommendedName>
</protein>
<name>A0A4S8MD22_DENBC</name>
<sequence length="265" mass="29680">MYGQSRQTGKKWRVMRIDQGRKFNNNIVQEWACSHGITLELTTAYSLAANNVAKRKHCSTFLRTSSIPLGVCSSIHSFLGIKVDVRHFHAFGTKGFAMIVDASLGKWDSRVREDKMIGYGNDTGSYILYVPGPGKMISETLAGSQDSESALGEQQAQISKEDWATNSKQPRRRMGNLAITLEGHAKIDNTYNAAMTTIQVGIPPVPKGYKRAMEDEGRCLPAVEKEKERMEFKVFGDAQYPPSGTTVLVVLWVFAQDGWRWKHCR</sequence>
<dbReference type="InterPro" id="IPR036397">
    <property type="entry name" value="RNaseH_sf"/>
</dbReference>
<evidence type="ECO:0008006" key="4">
    <source>
        <dbReference type="Google" id="ProtNLM"/>
    </source>
</evidence>
<feature type="compositionally biased region" description="Polar residues" evidence="1">
    <location>
        <begin position="143"/>
        <end position="168"/>
    </location>
</feature>
<feature type="region of interest" description="Disordered" evidence="1">
    <location>
        <begin position="143"/>
        <end position="169"/>
    </location>
</feature>
<keyword evidence="3" id="KW-1185">Reference proteome</keyword>
<dbReference type="Gene3D" id="3.30.420.10">
    <property type="entry name" value="Ribonuclease H-like superfamily/Ribonuclease H"/>
    <property type="match status" value="1"/>
</dbReference>
<gene>
    <name evidence="2" type="ORF">K435DRAFT_794188</name>
</gene>
<reference evidence="2 3" key="1">
    <citation type="journal article" date="2019" name="Nat. Ecol. Evol.">
        <title>Megaphylogeny resolves global patterns of mushroom evolution.</title>
        <authorList>
            <person name="Varga T."/>
            <person name="Krizsan K."/>
            <person name="Foldi C."/>
            <person name="Dima B."/>
            <person name="Sanchez-Garcia M."/>
            <person name="Sanchez-Ramirez S."/>
            <person name="Szollosi G.J."/>
            <person name="Szarkandi J.G."/>
            <person name="Papp V."/>
            <person name="Albert L."/>
            <person name="Andreopoulos W."/>
            <person name="Angelini C."/>
            <person name="Antonin V."/>
            <person name="Barry K.W."/>
            <person name="Bougher N.L."/>
            <person name="Buchanan P."/>
            <person name="Buyck B."/>
            <person name="Bense V."/>
            <person name="Catcheside P."/>
            <person name="Chovatia M."/>
            <person name="Cooper J."/>
            <person name="Damon W."/>
            <person name="Desjardin D."/>
            <person name="Finy P."/>
            <person name="Geml J."/>
            <person name="Haridas S."/>
            <person name="Hughes K."/>
            <person name="Justo A."/>
            <person name="Karasinski D."/>
            <person name="Kautmanova I."/>
            <person name="Kiss B."/>
            <person name="Kocsube S."/>
            <person name="Kotiranta H."/>
            <person name="LaButti K.M."/>
            <person name="Lechner B.E."/>
            <person name="Liimatainen K."/>
            <person name="Lipzen A."/>
            <person name="Lukacs Z."/>
            <person name="Mihaltcheva S."/>
            <person name="Morgado L.N."/>
            <person name="Niskanen T."/>
            <person name="Noordeloos M.E."/>
            <person name="Ohm R.A."/>
            <person name="Ortiz-Santana B."/>
            <person name="Ovrebo C."/>
            <person name="Racz N."/>
            <person name="Riley R."/>
            <person name="Savchenko A."/>
            <person name="Shiryaev A."/>
            <person name="Soop K."/>
            <person name="Spirin V."/>
            <person name="Szebenyi C."/>
            <person name="Tomsovsky M."/>
            <person name="Tulloss R.E."/>
            <person name="Uehling J."/>
            <person name="Grigoriev I.V."/>
            <person name="Vagvolgyi C."/>
            <person name="Papp T."/>
            <person name="Martin F.M."/>
            <person name="Miettinen O."/>
            <person name="Hibbett D.S."/>
            <person name="Nagy L.G."/>
        </authorList>
    </citation>
    <scope>NUCLEOTIDE SEQUENCE [LARGE SCALE GENOMIC DNA]</scope>
    <source>
        <strain evidence="2 3">CBS 962.96</strain>
    </source>
</reference>
<evidence type="ECO:0000313" key="3">
    <source>
        <dbReference type="Proteomes" id="UP000297245"/>
    </source>
</evidence>